<dbReference type="PROSITE" id="PS50835">
    <property type="entry name" value="IG_LIKE"/>
    <property type="match status" value="4"/>
</dbReference>
<accession>A0A9W2XA14</accession>
<dbReference type="InterPro" id="IPR050488">
    <property type="entry name" value="Ig_Fc_receptor"/>
</dbReference>
<dbReference type="KEGG" id="bspl:121201935"/>
<dbReference type="SMART" id="SM00409">
    <property type="entry name" value="IG"/>
    <property type="match status" value="5"/>
</dbReference>
<evidence type="ECO:0000256" key="1">
    <source>
        <dbReference type="ARBA" id="ARBA00022729"/>
    </source>
</evidence>
<evidence type="ECO:0000313" key="6">
    <source>
        <dbReference type="RefSeq" id="XP_055358480.1"/>
    </source>
</evidence>
<name>A0A9W2XA14_BETSP</name>
<gene>
    <name evidence="6" type="primary">LOC121201935</name>
</gene>
<dbReference type="RefSeq" id="XP_055358480.1">
    <property type="nucleotide sequence ID" value="XM_055502505.1"/>
</dbReference>
<dbReference type="Gene3D" id="2.60.40.10">
    <property type="entry name" value="Immunoglobulins"/>
    <property type="match status" value="5"/>
</dbReference>
<keyword evidence="2" id="KW-1015">Disulfide bond</keyword>
<dbReference type="InterPro" id="IPR003598">
    <property type="entry name" value="Ig_sub2"/>
</dbReference>
<protein>
    <submittedName>
        <fullName evidence="6">Fc receptor-like protein 5</fullName>
    </submittedName>
</protein>
<feature type="domain" description="Ig-like" evidence="4">
    <location>
        <begin position="577"/>
        <end position="663"/>
    </location>
</feature>
<proteinExistence type="predicted"/>
<keyword evidence="5" id="KW-1185">Reference proteome</keyword>
<feature type="compositionally biased region" description="Low complexity" evidence="3">
    <location>
        <begin position="630"/>
        <end position="641"/>
    </location>
</feature>
<evidence type="ECO:0000256" key="3">
    <source>
        <dbReference type="SAM" id="MobiDB-lite"/>
    </source>
</evidence>
<dbReference type="GO" id="GO:0006955">
    <property type="term" value="P:immune response"/>
    <property type="evidence" value="ECO:0007669"/>
    <property type="project" value="TreeGrafter"/>
</dbReference>
<dbReference type="InterPro" id="IPR036179">
    <property type="entry name" value="Ig-like_dom_sf"/>
</dbReference>
<dbReference type="InterPro" id="IPR003599">
    <property type="entry name" value="Ig_sub"/>
</dbReference>
<feature type="domain" description="Ig-like" evidence="4">
    <location>
        <begin position="482"/>
        <end position="570"/>
    </location>
</feature>
<dbReference type="InterPro" id="IPR013783">
    <property type="entry name" value="Ig-like_fold"/>
</dbReference>
<evidence type="ECO:0000256" key="2">
    <source>
        <dbReference type="ARBA" id="ARBA00023157"/>
    </source>
</evidence>
<feature type="domain" description="Ig-like" evidence="4">
    <location>
        <begin position="310"/>
        <end position="389"/>
    </location>
</feature>
<dbReference type="SUPFAM" id="SSF48726">
    <property type="entry name" value="Immunoglobulin"/>
    <property type="match status" value="4"/>
</dbReference>
<dbReference type="Pfam" id="PF13895">
    <property type="entry name" value="Ig_2"/>
    <property type="match status" value="3"/>
</dbReference>
<dbReference type="OrthoDB" id="6151406at2759"/>
<dbReference type="InterPro" id="IPR007110">
    <property type="entry name" value="Ig-like_dom"/>
</dbReference>
<feature type="region of interest" description="Disordered" evidence="3">
    <location>
        <begin position="621"/>
        <end position="643"/>
    </location>
</feature>
<dbReference type="AlphaFoldDB" id="A0A9W2XA14"/>
<dbReference type="GeneID" id="121201935"/>
<feature type="domain" description="Ig-like" evidence="4">
    <location>
        <begin position="218"/>
        <end position="300"/>
    </location>
</feature>
<dbReference type="Pfam" id="PF13927">
    <property type="entry name" value="Ig_3"/>
    <property type="match status" value="1"/>
</dbReference>
<dbReference type="SMART" id="SM00408">
    <property type="entry name" value="IGc2"/>
    <property type="match status" value="4"/>
</dbReference>
<evidence type="ECO:0000313" key="5">
    <source>
        <dbReference type="Proteomes" id="UP000515150"/>
    </source>
</evidence>
<sequence>MELIDEREPDEGETSLMCLMVEVAGPQGPILVHRPWTASDVRDAAENLPDPMISGKDFGDELIRFCREYRPTGAEIAPDREMSTLPTQTINTTMLTALAAAITEALHRTDVTAVTTCKQLEDEPVDEFIHRLITLGLQKDITTEVQRTYVGCGDLCLLAELHRHARHAQLMLQQKKDIKGQKAQKELHMASLTIYCSNILSSNKCLLLNGQHIISYSVSVTKQPSWTQTFSGESITLTCEIHGGGNAQWEYEWSTPSSNQPADKTGKVLMISRADVTHSGNYYCMGRRNREFTQWSDVITLTVTSERPKPRLTAGPSTISVGGSVTLSCSVDGSDGWKYDWYRQTSNEWTEAGDGDNREIRVTQGGVYSCQGRRGEPTYSNYSDYVTIEITSFMFVSDSNSVSVSLQLDWTQVIRGQITVRCEIQGGGDTQWVYDWETTSGKTITQRTDTNYWTVSAFSSGGYRCRGTNRQDSFSSTWWSEPAALTVSGAVLTFDPSWSRYFTGESVTFTCDMKDDKRTDWETRLIKDGGEIVSYSGYRIKALSTGNSGRYQCFSVHRKTNHIKTSGTVKLIVSGSNKVVVTLHPNWTQLFRGETITVRCEIEDRGDTEWEYEWKTQRTTNTQQNEVNISSASSSHSGNYSCRGRMRNAQHNTTEWSQSIRLSQCVFKLFKVICSLSIR</sequence>
<reference evidence="6" key="1">
    <citation type="submission" date="2025-08" db="UniProtKB">
        <authorList>
            <consortium name="RefSeq"/>
        </authorList>
    </citation>
    <scope>IDENTIFICATION</scope>
</reference>
<dbReference type="GO" id="GO:0009897">
    <property type="term" value="C:external side of plasma membrane"/>
    <property type="evidence" value="ECO:0007669"/>
    <property type="project" value="TreeGrafter"/>
</dbReference>
<dbReference type="Proteomes" id="UP000515150">
    <property type="component" value="Chromosome 2"/>
</dbReference>
<dbReference type="PANTHER" id="PTHR11481">
    <property type="entry name" value="IMMUNOGLOBULIN FC RECEPTOR"/>
    <property type="match status" value="1"/>
</dbReference>
<evidence type="ECO:0000259" key="4">
    <source>
        <dbReference type="PROSITE" id="PS50835"/>
    </source>
</evidence>
<dbReference type="GO" id="GO:0004888">
    <property type="term" value="F:transmembrane signaling receptor activity"/>
    <property type="evidence" value="ECO:0007669"/>
    <property type="project" value="TreeGrafter"/>
</dbReference>
<keyword evidence="1" id="KW-0732">Signal</keyword>
<organism evidence="5 6">
    <name type="scientific">Betta splendens</name>
    <name type="common">Siamese fighting fish</name>
    <dbReference type="NCBI Taxonomy" id="158456"/>
    <lineage>
        <taxon>Eukaryota</taxon>
        <taxon>Metazoa</taxon>
        <taxon>Chordata</taxon>
        <taxon>Craniata</taxon>
        <taxon>Vertebrata</taxon>
        <taxon>Euteleostomi</taxon>
        <taxon>Actinopterygii</taxon>
        <taxon>Neopterygii</taxon>
        <taxon>Teleostei</taxon>
        <taxon>Neoteleostei</taxon>
        <taxon>Acanthomorphata</taxon>
        <taxon>Anabantaria</taxon>
        <taxon>Anabantiformes</taxon>
        <taxon>Anabantoidei</taxon>
        <taxon>Osphronemidae</taxon>
        <taxon>Betta</taxon>
    </lineage>
</organism>
<dbReference type="PANTHER" id="PTHR11481:SF64">
    <property type="entry name" value="FC RECEPTOR-LIKE PROTEIN 4"/>
    <property type="match status" value="1"/>
</dbReference>
<dbReference type="GO" id="GO:0007166">
    <property type="term" value="P:cell surface receptor signaling pathway"/>
    <property type="evidence" value="ECO:0007669"/>
    <property type="project" value="TreeGrafter"/>
</dbReference>